<keyword evidence="3 9" id="KW-0479">Metal-binding</keyword>
<dbReference type="InterPro" id="IPR045461">
    <property type="entry name" value="Wolframin_OB_fold"/>
</dbReference>
<dbReference type="Pfam" id="PF20053">
    <property type="entry name" value="WC-rich"/>
    <property type="match status" value="1"/>
</dbReference>
<keyword evidence="12" id="KW-1133">Transmembrane helix</keyword>
<name>A0ABR1BQV0_NECAM</name>
<feature type="domain" description="Peptidase M12A" evidence="14">
    <location>
        <begin position="855"/>
        <end position="1053"/>
    </location>
</feature>
<evidence type="ECO:0000256" key="4">
    <source>
        <dbReference type="ARBA" id="ARBA00022801"/>
    </source>
</evidence>
<evidence type="ECO:0000256" key="6">
    <source>
        <dbReference type="ARBA" id="ARBA00023049"/>
    </source>
</evidence>
<gene>
    <name evidence="15" type="primary">Necator_chrI.g2195</name>
    <name evidence="15" type="ORF">RB195_006068</name>
</gene>
<evidence type="ECO:0000256" key="8">
    <source>
        <dbReference type="PROSITE-ProRule" id="PRU00059"/>
    </source>
</evidence>
<feature type="transmembrane region" description="Helical" evidence="12">
    <location>
        <begin position="446"/>
        <end position="469"/>
    </location>
</feature>
<dbReference type="InterPro" id="IPR034035">
    <property type="entry name" value="Astacin-like_dom"/>
</dbReference>
<feature type="region of interest" description="Disordered" evidence="11">
    <location>
        <begin position="1"/>
        <end position="20"/>
    </location>
</feature>
<feature type="transmembrane region" description="Helical" evidence="12">
    <location>
        <begin position="280"/>
        <end position="300"/>
    </location>
</feature>
<dbReference type="PROSITE" id="PS01180">
    <property type="entry name" value="CUB"/>
    <property type="match status" value="1"/>
</dbReference>
<evidence type="ECO:0000256" key="1">
    <source>
        <dbReference type="ARBA" id="ARBA00022536"/>
    </source>
</evidence>
<keyword evidence="1" id="KW-0245">EGF-like domain</keyword>
<dbReference type="PROSITE" id="PS51864">
    <property type="entry name" value="ASTACIN"/>
    <property type="match status" value="1"/>
</dbReference>
<keyword evidence="5 9" id="KW-0862">Zinc</keyword>
<keyword evidence="12" id="KW-0812">Transmembrane</keyword>
<feature type="binding site" evidence="9">
    <location>
        <position position="948"/>
    </location>
    <ligand>
        <name>Zn(2+)</name>
        <dbReference type="ChEBI" id="CHEBI:29105"/>
        <note>catalytic</note>
    </ligand>
</feature>
<evidence type="ECO:0000256" key="10">
    <source>
        <dbReference type="RuleBase" id="RU361183"/>
    </source>
</evidence>
<protein>
    <recommendedName>
        <fullName evidence="10">Metalloendopeptidase</fullName>
        <ecNumber evidence="10">3.4.24.-</ecNumber>
    </recommendedName>
</protein>
<evidence type="ECO:0000256" key="5">
    <source>
        <dbReference type="ARBA" id="ARBA00022833"/>
    </source>
</evidence>
<feature type="transmembrane region" description="Helical" evidence="12">
    <location>
        <begin position="344"/>
        <end position="367"/>
    </location>
</feature>
<feature type="transmembrane region" description="Helical" evidence="12">
    <location>
        <begin position="379"/>
        <end position="401"/>
    </location>
</feature>
<dbReference type="PRINTS" id="PR00480">
    <property type="entry name" value="ASTACIN"/>
</dbReference>
<reference evidence="15 16" key="1">
    <citation type="submission" date="2023-08" db="EMBL/GenBank/DDBJ databases">
        <title>A Necator americanus chromosomal reference genome.</title>
        <authorList>
            <person name="Ilik V."/>
            <person name="Petrzelkova K.J."/>
            <person name="Pardy F."/>
            <person name="Fuh T."/>
            <person name="Niatou-Singa F.S."/>
            <person name="Gouil Q."/>
            <person name="Baker L."/>
            <person name="Ritchie M.E."/>
            <person name="Jex A.R."/>
            <person name="Gazzola D."/>
            <person name="Li H."/>
            <person name="Toshio Fujiwara R."/>
            <person name="Zhan B."/>
            <person name="Aroian R.V."/>
            <person name="Pafco B."/>
            <person name="Schwarz E.M."/>
        </authorList>
    </citation>
    <scope>NUCLEOTIDE SEQUENCE [LARGE SCALE GENOMIC DNA]</scope>
    <source>
        <strain evidence="15 16">Aroian</strain>
        <tissue evidence="15">Whole animal</tissue>
    </source>
</reference>
<evidence type="ECO:0000256" key="9">
    <source>
        <dbReference type="PROSITE-ProRule" id="PRU01211"/>
    </source>
</evidence>
<dbReference type="CDD" id="cd04280">
    <property type="entry name" value="ZnMc_astacin_like"/>
    <property type="match status" value="1"/>
</dbReference>
<accession>A0ABR1BQV0</accession>
<comment type="caution">
    <text evidence="8">Lacks conserved residue(s) required for the propagation of feature annotation.</text>
</comment>
<feature type="region of interest" description="Disordered" evidence="11">
    <location>
        <begin position="1287"/>
        <end position="1369"/>
    </location>
</feature>
<evidence type="ECO:0000259" key="14">
    <source>
        <dbReference type="PROSITE" id="PS51864"/>
    </source>
</evidence>
<dbReference type="SUPFAM" id="SSF55486">
    <property type="entry name" value="Metalloproteases ('zincins'), catalytic domain"/>
    <property type="match status" value="1"/>
</dbReference>
<comment type="caution">
    <text evidence="15">The sequence shown here is derived from an EMBL/GenBank/DDBJ whole genome shotgun (WGS) entry which is preliminary data.</text>
</comment>
<evidence type="ECO:0000256" key="12">
    <source>
        <dbReference type="SAM" id="Phobius"/>
    </source>
</evidence>
<dbReference type="PANTHER" id="PTHR10127:SF877">
    <property type="entry name" value="ZINC METALLOPROTEINASE NAS-34"/>
    <property type="match status" value="1"/>
</dbReference>
<keyword evidence="7" id="KW-1015">Disulfide bond</keyword>
<dbReference type="CDD" id="cd00637">
    <property type="entry name" value="7tm_classA_rhodopsin-like"/>
    <property type="match status" value="1"/>
</dbReference>
<feature type="transmembrane region" description="Helical" evidence="12">
    <location>
        <begin position="158"/>
        <end position="182"/>
    </location>
</feature>
<dbReference type="EC" id="3.4.24.-" evidence="10"/>
<dbReference type="InterPro" id="IPR035914">
    <property type="entry name" value="Sperma_CUB_dom_sf"/>
</dbReference>
<proteinExistence type="predicted"/>
<feature type="active site" evidence="9">
    <location>
        <position position="949"/>
    </location>
</feature>
<dbReference type="PANTHER" id="PTHR10127">
    <property type="entry name" value="DISCOIDIN, CUB, EGF, LAMININ , AND ZINC METALLOPROTEASE DOMAIN CONTAINING"/>
    <property type="match status" value="1"/>
</dbReference>
<evidence type="ECO:0000313" key="16">
    <source>
        <dbReference type="Proteomes" id="UP001303046"/>
    </source>
</evidence>
<organism evidence="15 16">
    <name type="scientific">Necator americanus</name>
    <name type="common">Human hookworm</name>
    <dbReference type="NCBI Taxonomy" id="51031"/>
    <lineage>
        <taxon>Eukaryota</taxon>
        <taxon>Metazoa</taxon>
        <taxon>Ecdysozoa</taxon>
        <taxon>Nematoda</taxon>
        <taxon>Chromadorea</taxon>
        <taxon>Rhabditida</taxon>
        <taxon>Rhabditina</taxon>
        <taxon>Rhabditomorpha</taxon>
        <taxon>Strongyloidea</taxon>
        <taxon>Ancylostomatidae</taxon>
        <taxon>Bunostominae</taxon>
        <taxon>Necator</taxon>
    </lineage>
</organism>
<evidence type="ECO:0000259" key="13">
    <source>
        <dbReference type="PROSITE" id="PS01180"/>
    </source>
</evidence>
<feature type="domain" description="CUB" evidence="13">
    <location>
        <begin position="1167"/>
        <end position="1283"/>
    </location>
</feature>
<keyword evidence="4 9" id="KW-0378">Hydrolase</keyword>
<comment type="cofactor">
    <cofactor evidence="9 10">
        <name>Zn(2+)</name>
        <dbReference type="ChEBI" id="CHEBI:29105"/>
    </cofactor>
    <text evidence="9 10">Binds 1 zinc ion per subunit.</text>
</comment>
<feature type="binding site" evidence="9">
    <location>
        <position position="958"/>
    </location>
    <ligand>
        <name>Zn(2+)</name>
        <dbReference type="ChEBI" id="CHEBI:29105"/>
        <note>catalytic</note>
    </ligand>
</feature>
<evidence type="ECO:0000256" key="11">
    <source>
        <dbReference type="SAM" id="MobiDB-lite"/>
    </source>
</evidence>
<evidence type="ECO:0000256" key="2">
    <source>
        <dbReference type="ARBA" id="ARBA00022670"/>
    </source>
</evidence>
<dbReference type="Pfam" id="PF01400">
    <property type="entry name" value="Astacin"/>
    <property type="match status" value="1"/>
</dbReference>
<dbReference type="Gene3D" id="3.40.390.10">
    <property type="entry name" value="Collagenase (Catalytic Domain)"/>
    <property type="match status" value="1"/>
</dbReference>
<dbReference type="InterPro" id="IPR006026">
    <property type="entry name" value="Peptidase_Metallo"/>
</dbReference>
<evidence type="ECO:0000313" key="15">
    <source>
        <dbReference type="EMBL" id="KAK6728796.1"/>
    </source>
</evidence>
<dbReference type="Pfam" id="PF19913">
    <property type="entry name" value="WCOB"/>
    <property type="match status" value="1"/>
</dbReference>
<dbReference type="EMBL" id="JAVFWL010000001">
    <property type="protein sequence ID" value="KAK6728796.1"/>
    <property type="molecule type" value="Genomic_DNA"/>
</dbReference>
<dbReference type="InterPro" id="IPR001506">
    <property type="entry name" value="Peptidase_M12A"/>
</dbReference>
<evidence type="ECO:0000256" key="3">
    <source>
        <dbReference type="ARBA" id="ARBA00022723"/>
    </source>
</evidence>
<feature type="binding site" evidence="9">
    <location>
        <position position="952"/>
    </location>
    <ligand>
        <name>Zn(2+)</name>
        <dbReference type="ChEBI" id="CHEBI:29105"/>
        <note>catalytic</note>
    </ligand>
</feature>
<dbReference type="Proteomes" id="UP001303046">
    <property type="component" value="Unassembled WGS sequence"/>
</dbReference>
<keyword evidence="2 9" id="KW-0645">Protease</keyword>
<feature type="compositionally biased region" description="Low complexity" evidence="11">
    <location>
        <begin position="1290"/>
        <end position="1306"/>
    </location>
</feature>
<feature type="transmembrane region" description="Helical" evidence="12">
    <location>
        <begin position="306"/>
        <end position="323"/>
    </location>
</feature>
<dbReference type="SMART" id="SM00235">
    <property type="entry name" value="ZnMc"/>
    <property type="match status" value="1"/>
</dbReference>
<keyword evidence="16" id="KW-1185">Reference proteome</keyword>
<feature type="transmembrane region" description="Helical" evidence="12">
    <location>
        <begin position="188"/>
        <end position="209"/>
    </location>
</feature>
<feature type="compositionally biased region" description="Low complexity" evidence="11">
    <location>
        <begin position="1313"/>
        <end position="1369"/>
    </location>
</feature>
<feature type="transmembrane region" description="Helical" evidence="12">
    <location>
        <begin position="408"/>
        <end position="440"/>
    </location>
</feature>
<keyword evidence="6 9" id="KW-0482">Metalloprotease</keyword>
<keyword evidence="12" id="KW-0472">Membrane</keyword>
<evidence type="ECO:0000256" key="7">
    <source>
        <dbReference type="ARBA" id="ARBA00023157"/>
    </source>
</evidence>
<dbReference type="InterPro" id="IPR045400">
    <property type="entry name" value="Wolframin_Cys-rich"/>
</dbReference>
<feature type="transmembrane region" description="Helical" evidence="12">
    <location>
        <begin position="490"/>
        <end position="508"/>
    </location>
</feature>
<dbReference type="InterPro" id="IPR000859">
    <property type="entry name" value="CUB_dom"/>
</dbReference>
<sequence>MSMLHRRRSSASSDDDYRPSDIHLSERLHHDSRLSDDDKFSRGARRMYRVLSQHDPRLTTEHGIRRLFDELDNGDVQTQEELLDRMFQAAEDQGQIDESAAVTPDDEEAFVENLRHTVENGDMEVLDEKIKGTRRQKANLSKFDTFVEYLLQKINQQWLTLIYAVFPFHQVQTLVFICLVQFVSLPSLLRMLPVAAAYASFFLMVYFTLKMFHNKSIKRQRRTWKRLLDVFNEKDELTHDKSSSESYFITDNNWEAYLNFALSVSLFVLSVGAADKRIPYCSLMCGTSGFFALMTFVSLADAYDRYALFGMIANLMSCLPVILSRMRFSAGRWHIWRPFLQFKISYLIVSLSIPSLCLLSIPFVYFIMASRTKTWSEAAHAIVPHIVTIVWSDVTMTLLIIGWKSFDYIDLILACCAISLFFFPTLAAAVIVLSVVAVQIQKAIDFVSWAKAVFTIFVLISPFVVSRIYKYLSEKYKFSVSPSSTQKKKWIMLGIYFSALLMAISFLYEGQMTFDPAADVTNMTWTHYDRYCSLTSANTIENQIQCSQLKGTAINWKGTVQSVRVVNIDNSFESLLGYLPESIGQTMRCFYDSNRTTDDVAYAEGMRGNECSLTEHNVYTFDVEVSGPYGERIVSSAKGQLILSAGHVFYEMLKLVDEGDVVRFVAFFDQYPVFRYPPRLKLLQLECANCKQFQKGRNSHLRVTNSKLSRTGLWHQQILRCRTNSIRLIVYRVVTCVAPGALQTDEKKIQYLDQMKERLILPGSEDTIEQRESVKNMLESLVIRNLPYQRGGARRKAIHIDPIYRAPKSNDTKPDIPELNQEVKKWLYEADMVLTEAQARALFTGLQPNRKRKRSLQTDPRAYWTPSIPINYTFDTSLSDGAVSTIRNAIKFWQDNTCLSFKENPVGDYRLRFVKGSGCWSYVGKQASWKSQDVSIGEGCNVFGIVTHEIGHALGFYHTQSRYDRDDAVEIDFSNIAPDLQYNFAKRTRITENHFGQKYDYGSVMQYNAYAFAMDPERYTIVAKEVLFMNSMGQRDAPAFSDVRMINWLYNCSSEFHTSLLCTLAEPPYFGRFPTVTRSKCECCLWNVVFSSADDLMIQPFIPNHFVLSNIAHGRLSIVVQDSCAGRPPDCLPPGYPDPRDCTRCKCPRVLGGPLCNQLPRGNAIGCNGVVEQAQDGWKTLQGIAGDPNDWSAKSVASDCYWHIVAPPDRQVEFYLTSTPRVCMESCPWQSLEINLGDFDLFGMIICCPSVIGVLMTSQKNLLTIRGATKYNQLAFGIMYRLLPKTTNGTSSPLESTTPSELETIPSPSPVRTTLTTTLATTTTTTPAKTTTTTTSQPTTTTRMTPQSTTTTTTTAQPTTTTATTTTPS</sequence>
<dbReference type="InterPro" id="IPR024079">
    <property type="entry name" value="MetalloPept_cat_dom_sf"/>
</dbReference>
<dbReference type="SUPFAM" id="SSF49854">
    <property type="entry name" value="Spermadhesin, CUB domain"/>
    <property type="match status" value="1"/>
</dbReference>